<gene>
    <name evidence="2" type="ordered locus">Sulba_1128</name>
</gene>
<evidence type="ECO:0000256" key="1">
    <source>
        <dbReference type="SAM" id="Phobius"/>
    </source>
</evidence>
<evidence type="ECO:0000313" key="3">
    <source>
        <dbReference type="Proteomes" id="UP000006176"/>
    </source>
</evidence>
<dbReference type="STRING" id="760154.Sulba_1128"/>
<keyword evidence="3" id="KW-1185">Reference proteome</keyword>
<protein>
    <submittedName>
        <fullName evidence="2">Uncharacterized protein</fullName>
    </submittedName>
</protein>
<dbReference type="eggNOG" id="ENOG50319S6">
    <property type="taxonomic scope" value="Bacteria"/>
</dbReference>
<feature type="transmembrane region" description="Helical" evidence="1">
    <location>
        <begin position="36"/>
        <end position="58"/>
    </location>
</feature>
<dbReference type="AlphaFoldDB" id="I3XWV0"/>
<accession>I3XWV0</accession>
<evidence type="ECO:0000313" key="2">
    <source>
        <dbReference type="EMBL" id="AFL68424.1"/>
    </source>
</evidence>
<dbReference type="OrthoDB" id="5340234at2"/>
<organism evidence="2 3">
    <name type="scientific">Sulfurospirillum barnesii (strain ATCC 700032 / DSM 10660 / SES-3)</name>
    <dbReference type="NCBI Taxonomy" id="760154"/>
    <lineage>
        <taxon>Bacteria</taxon>
        <taxon>Pseudomonadati</taxon>
        <taxon>Campylobacterota</taxon>
        <taxon>Epsilonproteobacteria</taxon>
        <taxon>Campylobacterales</taxon>
        <taxon>Sulfurospirillaceae</taxon>
        <taxon>Sulfurospirillum</taxon>
    </lineage>
</organism>
<keyword evidence="1" id="KW-1133">Transmembrane helix</keyword>
<reference evidence="2 3" key="1">
    <citation type="submission" date="2012-06" db="EMBL/GenBank/DDBJ databases">
        <title>Complete sequence of Sulfurospirillum barnesii SES-3.</title>
        <authorList>
            <consortium name="US DOE Joint Genome Institute"/>
            <person name="Lucas S."/>
            <person name="Han J."/>
            <person name="Lapidus A."/>
            <person name="Cheng J.-F."/>
            <person name="Goodwin L."/>
            <person name="Pitluck S."/>
            <person name="Peters L."/>
            <person name="Ovchinnikova G."/>
            <person name="Lu M."/>
            <person name="Detter J.C."/>
            <person name="Han C."/>
            <person name="Tapia R."/>
            <person name="Land M."/>
            <person name="Hauser L."/>
            <person name="Kyrpides N."/>
            <person name="Ivanova N."/>
            <person name="Pagani I."/>
            <person name="Stolz J."/>
            <person name="Arkin A."/>
            <person name="Dehal P."/>
            <person name="Oremland R."/>
            <person name="Saltikov C."/>
            <person name="Basu P."/>
            <person name="Hollibaugh J."/>
            <person name="Newman D."/>
            <person name="Stolyar S."/>
            <person name="Hazen T."/>
            <person name="Woyke T."/>
        </authorList>
    </citation>
    <scope>NUCLEOTIDE SEQUENCE [LARGE SCALE GENOMIC DNA]</scope>
    <source>
        <strain evidence="3">ATCC 700032 / DSM 10660 / SES-3</strain>
    </source>
</reference>
<keyword evidence="1" id="KW-0812">Transmembrane</keyword>
<dbReference type="KEGG" id="sba:Sulba_1128"/>
<sequence length="91" mass="10484">MQNVRFEKFLSFLQGASLAFAIAGGMYMFLAFLPFGFLTAFIVGLLFFLVGSFFFIVFEMAHLQIDKVNELKKQTHLLEKFSLNDQKLSHH</sequence>
<dbReference type="HOGENOM" id="CLU_185380_0_0_7"/>
<dbReference type="PATRIC" id="fig|760154.4.peg.1130"/>
<dbReference type="Proteomes" id="UP000006176">
    <property type="component" value="Chromosome"/>
</dbReference>
<keyword evidence="1" id="KW-0472">Membrane</keyword>
<feature type="transmembrane region" description="Helical" evidence="1">
    <location>
        <begin position="12"/>
        <end position="30"/>
    </location>
</feature>
<dbReference type="RefSeq" id="WP_014769303.1">
    <property type="nucleotide sequence ID" value="NC_018002.1"/>
</dbReference>
<dbReference type="EMBL" id="CP003333">
    <property type="protein sequence ID" value="AFL68424.1"/>
    <property type="molecule type" value="Genomic_DNA"/>
</dbReference>
<name>I3XWV0_SULBS</name>
<proteinExistence type="predicted"/>